<evidence type="ECO:0000313" key="5">
    <source>
        <dbReference type="Proteomes" id="UP001457282"/>
    </source>
</evidence>
<dbReference type="AlphaFoldDB" id="A0AAW1X1W0"/>
<feature type="repeat" description="ANK" evidence="1">
    <location>
        <begin position="210"/>
        <end position="230"/>
    </location>
</feature>
<dbReference type="InterPro" id="IPR026961">
    <property type="entry name" value="PGG_dom"/>
</dbReference>
<comment type="caution">
    <text evidence="4">The sequence shown here is derived from an EMBL/GenBank/DDBJ whole genome shotgun (WGS) entry which is preliminary data.</text>
</comment>
<dbReference type="SUPFAM" id="SSF48403">
    <property type="entry name" value="Ankyrin repeat"/>
    <property type="match status" value="1"/>
</dbReference>
<accession>A0AAW1X1W0</accession>
<feature type="repeat" description="ANK" evidence="1">
    <location>
        <begin position="387"/>
        <end position="409"/>
    </location>
</feature>
<keyword evidence="2" id="KW-0472">Membrane</keyword>
<keyword evidence="2" id="KW-0812">Transmembrane</keyword>
<dbReference type="PANTHER" id="PTHR24177">
    <property type="entry name" value="CASKIN"/>
    <property type="match status" value="1"/>
</dbReference>
<keyword evidence="2" id="KW-1133">Transmembrane helix</keyword>
<dbReference type="PROSITE" id="PS50088">
    <property type="entry name" value="ANK_REPEAT"/>
    <property type="match status" value="8"/>
</dbReference>
<dbReference type="PANTHER" id="PTHR24177:SF329">
    <property type="entry name" value="ANKYRIN REPEAT PROTEIN"/>
    <property type="match status" value="1"/>
</dbReference>
<feature type="transmembrane region" description="Helical" evidence="2">
    <location>
        <begin position="842"/>
        <end position="864"/>
    </location>
</feature>
<gene>
    <name evidence="4" type="ORF">M0R45_027462</name>
</gene>
<feature type="domain" description="PGG" evidence="3">
    <location>
        <begin position="832"/>
        <end position="943"/>
    </location>
</feature>
<evidence type="ECO:0000259" key="3">
    <source>
        <dbReference type="Pfam" id="PF13962"/>
    </source>
</evidence>
<dbReference type="Pfam" id="PF13962">
    <property type="entry name" value="PGG"/>
    <property type="match status" value="1"/>
</dbReference>
<dbReference type="Pfam" id="PF14223">
    <property type="entry name" value="Retrotran_gag_2"/>
    <property type="match status" value="1"/>
</dbReference>
<dbReference type="InterPro" id="IPR002110">
    <property type="entry name" value="Ankyrin_rpt"/>
</dbReference>
<evidence type="ECO:0000256" key="1">
    <source>
        <dbReference type="PROSITE-ProRule" id="PRU00023"/>
    </source>
</evidence>
<sequence>MTEPAKHDDEYKDWTKKNAKALYAIQNSCGPEMFPFIRETETAKSAWEALERVSKLTGHVENSAENFKPYIPFNRFVREGDWDKAKECVRLGELDLYSAIRAIDPRDGFGDMALHVAAMNGHVHIVKELVVLMTQEELKKKNAEGATAIHLAAWNGKVHTVKELVLLMGEEKDSYGHTALHIAIQKENADTVKVLVLFMRQEDLKIKNNNGYTALHLAVIKGNVPILKELRPLMGEVRDGDGDTALHIAVKEEQLEIVKELVLLMRREDLAIKNNEGYTALHLAVNKGNVPIVKQFVTKKEGLELKTTQDFTDFGSGINLGVSKQFVMEMAKYMVEQHEKMLSSVLDVQYANGFTALHVAVLKGNVHIVKELVSLMRKEGLEIKDADGDTALNNAVLKGHVEIVKELVQSMRVESLKVKNNKGSNALHLAVMNGHMHIVKELMPLMRKEALEEKDGEGYTTLGRALKVCKDEDVKEIAKYMAENNNKVFGICTPPLNWIPVVTAYANNSWDLCRYLYPLTPLEFLKPEHGWHGAQLIIDCLRAKELDMALDLLQRCPILAINLTAENSSSTPIMELAGMHSAFLSGTQLGFWQKLIYNRMHIESANLSIHATYAIISKQEDDRHNRMDLTHSIIRLYKELINGLLKLLGVNQLRKMKWIHTRSTDILCFISEMVKVGHLTSTQLDIVKTSIFKAVEHGHIEFITHICQAHPPFVKSVNECQTNIFQFAVECRQNEIYSLIYGLDKENQRYFGSCATKYPELMLHVAGSLSPLLRFNHIHGAALQMQRELQWFKEVEKIVPLALHEIPNSDGMTPHELFTKNHENLKVEAKNSMKGTASSCTVVGALIVTIMFAVAFIVPGGNNGNTGAPMFIAKKLFLVFIISDTLSLVFSTTSVIVFLGILTSRFAEDDFLTNLPTKMLIGLFTLFLSIAAMMIAFSSALIVMLREEHSWAIAPSIVVACIPVGSFIWLQFPLLIETFMSTYGSGVFDKKVKPWVEF</sequence>
<keyword evidence="5" id="KW-1185">Reference proteome</keyword>
<organism evidence="4 5">
    <name type="scientific">Rubus argutus</name>
    <name type="common">Southern blackberry</name>
    <dbReference type="NCBI Taxonomy" id="59490"/>
    <lineage>
        <taxon>Eukaryota</taxon>
        <taxon>Viridiplantae</taxon>
        <taxon>Streptophyta</taxon>
        <taxon>Embryophyta</taxon>
        <taxon>Tracheophyta</taxon>
        <taxon>Spermatophyta</taxon>
        <taxon>Magnoliopsida</taxon>
        <taxon>eudicotyledons</taxon>
        <taxon>Gunneridae</taxon>
        <taxon>Pentapetalae</taxon>
        <taxon>rosids</taxon>
        <taxon>fabids</taxon>
        <taxon>Rosales</taxon>
        <taxon>Rosaceae</taxon>
        <taxon>Rosoideae</taxon>
        <taxon>Rosoideae incertae sedis</taxon>
        <taxon>Rubus</taxon>
    </lineage>
</organism>
<dbReference type="GO" id="GO:0016020">
    <property type="term" value="C:membrane"/>
    <property type="evidence" value="ECO:0007669"/>
    <property type="project" value="TreeGrafter"/>
</dbReference>
<feature type="transmembrane region" description="Helical" evidence="2">
    <location>
        <begin position="952"/>
        <end position="972"/>
    </location>
</feature>
<dbReference type="Pfam" id="PF12796">
    <property type="entry name" value="Ank_2"/>
    <property type="match status" value="3"/>
</dbReference>
<feature type="repeat" description="ANK" evidence="1">
    <location>
        <begin position="422"/>
        <end position="443"/>
    </location>
</feature>
<dbReference type="Pfam" id="PF00023">
    <property type="entry name" value="Ank"/>
    <property type="match status" value="2"/>
</dbReference>
<feature type="transmembrane region" description="Helical" evidence="2">
    <location>
        <begin position="921"/>
        <end position="945"/>
    </location>
</feature>
<dbReference type="Gene3D" id="1.25.40.20">
    <property type="entry name" value="Ankyrin repeat-containing domain"/>
    <property type="match status" value="2"/>
</dbReference>
<dbReference type="EMBL" id="JBEDUW010000005">
    <property type="protein sequence ID" value="KAK9930424.1"/>
    <property type="molecule type" value="Genomic_DNA"/>
</dbReference>
<dbReference type="InterPro" id="IPR036770">
    <property type="entry name" value="Ankyrin_rpt-contain_sf"/>
</dbReference>
<dbReference type="SMART" id="SM00248">
    <property type="entry name" value="ANK"/>
    <property type="match status" value="10"/>
</dbReference>
<feature type="repeat" description="ANK" evidence="1">
    <location>
        <begin position="241"/>
        <end position="262"/>
    </location>
</feature>
<evidence type="ECO:0000313" key="4">
    <source>
        <dbReference type="EMBL" id="KAK9930424.1"/>
    </source>
</evidence>
<feature type="repeat" description="ANK" evidence="1">
    <location>
        <begin position="352"/>
        <end position="388"/>
    </location>
</feature>
<feature type="transmembrane region" description="Helical" evidence="2">
    <location>
        <begin position="876"/>
        <end position="901"/>
    </location>
</feature>
<dbReference type="Proteomes" id="UP001457282">
    <property type="component" value="Unassembled WGS sequence"/>
</dbReference>
<keyword evidence="1" id="KW-0040">ANK repeat</keyword>
<reference evidence="4 5" key="1">
    <citation type="journal article" date="2023" name="G3 (Bethesda)">
        <title>A chromosome-length genome assembly and annotation of blackberry (Rubus argutus, cv. 'Hillquist').</title>
        <authorList>
            <person name="Bruna T."/>
            <person name="Aryal R."/>
            <person name="Dudchenko O."/>
            <person name="Sargent D.J."/>
            <person name="Mead D."/>
            <person name="Buti M."/>
            <person name="Cavallini A."/>
            <person name="Hytonen T."/>
            <person name="Andres J."/>
            <person name="Pham M."/>
            <person name="Weisz D."/>
            <person name="Mascagni F."/>
            <person name="Usai G."/>
            <person name="Natali L."/>
            <person name="Bassil N."/>
            <person name="Fernandez G.E."/>
            <person name="Lomsadze A."/>
            <person name="Armour M."/>
            <person name="Olukolu B."/>
            <person name="Poorten T."/>
            <person name="Britton C."/>
            <person name="Davik J."/>
            <person name="Ashrafi H."/>
            <person name="Aiden E.L."/>
            <person name="Borodovsky M."/>
            <person name="Worthington M."/>
        </authorList>
    </citation>
    <scope>NUCLEOTIDE SEQUENCE [LARGE SCALE GENOMIC DNA]</scope>
    <source>
        <strain evidence="4">PI 553951</strain>
    </source>
</reference>
<dbReference type="PROSITE" id="PS50297">
    <property type="entry name" value="ANK_REP_REGION"/>
    <property type="match status" value="7"/>
</dbReference>
<feature type="repeat" description="ANK" evidence="1">
    <location>
        <begin position="144"/>
        <end position="177"/>
    </location>
</feature>
<proteinExistence type="predicted"/>
<feature type="repeat" description="ANK" evidence="1">
    <location>
        <begin position="175"/>
        <end position="196"/>
    </location>
</feature>
<feature type="repeat" description="ANK" evidence="1">
    <location>
        <begin position="276"/>
        <end position="308"/>
    </location>
</feature>
<name>A0AAW1X1W0_RUBAR</name>
<evidence type="ECO:0000256" key="2">
    <source>
        <dbReference type="SAM" id="Phobius"/>
    </source>
</evidence>
<protein>
    <recommendedName>
        <fullName evidence="3">PGG domain-containing protein</fullName>
    </recommendedName>
</protein>